<name>A0A6J4H2B3_9ACTN</name>
<feature type="compositionally biased region" description="Basic and acidic residues" evidence="1">
    <location>
        <begin position="264"/>
        <end position="302"/>
    </location>
</feature>
<reference evidence="2" key="1">
    <citation type="submission" date="2020-02" db="EMBL/GenBank/DDBJ databases">
        <authorList>
            <person name="Meier V. D."/>
        </authorList>
    </citation>
    <scope>NUCLEOTIDE SEQUENCE</scope>
    <source>
        <strain evidence="2">AVDCRST_MAG20</strain>
    </source>
</reference>
<feature type="compositionally biased region" description="Basic and acidic residues" evidence="1">
    <location>
        <begin position="44"/>
        <end position="56"/>
    </location>
</feature>
<keyword evidence="2" id="KW-0012">Acyltransferase</keyword>
<feature type="non-terminal residue" evidence="2">
    <location>
        <position position="383"/>
    </location>
</feature>
<feature type="compositionally biased region" description="Gly residues" evidence="1">
    <location>
        <begin position="349"/>
        <end position="360"/>
    </location>
</feature>
<feature type="compositionally biased region" description="Low complexity" evidence="1">
    <location>
        <begin position="251"/>
        <end position="261"/>
    </location>
</feature>
<dbReference type="EMBL" id="CADCSY010000009">
    <property type="protein sequence ID" value="CAA9212963.1"/>
    <property type="molecule type" value="Genomic_DNA"/>
</dbReference>
<dbReference type="AlphaFoldDB" id="A0A6J4H2B3"/>
<dbReference type="EC" id="2.3.1.16" evidence="2"/>
<evidence type="ECO:0000313" key="2">
    <source>
        <dbReference type="EMBL" id="CAA9212963.1"/>
    </source>
</evidence>
<feature type="compositionally biased region" description="Basic and acidic residues" evidence="1">
    <location>
        <begin position="66"/>
        <end position="78"/>
    </location>
</feature>
<feature type="compositionally biased region" description="Basic and acidic residues" evidence="1">
    <location>
        <begin position="204"/>
        <end position="217"/>
    </location>
</feature>
<dbReference type="GO" id="GO:0003988">
    <property type="term" value="F:acetyl-CoA C-acyltransferase activity"/>
    <property type="evidence" value="ECO:0007669"/>
    <property type="project" value="UniProtKB-EC"/>
</dbReference>
<feature type="compositionally biased region" description="Basic and acidic residues" evidence="1">
    <location>
        <begin position="141"/>
        <end position="153"/>
    </location>
</feature>
<protein>
    <submittedName>
        <fullName evidence="2">3-ketoacyl-CoA thiolase</fullName>
        <ecNumber evidence="2">2.3.1.16</ecNumber>
    </submittedName>
</protein>
<feature type="region of interest" description="Disordered" evidence="1">
    <location>
        <begin position="1"/>
        <end position="383"/>
    </location>
</feature>
<organism evidence="2">
    <name type="scientific">uncultured Acidimicrobiales bacterium</name>
    <dbReference type="NCBI Taxonomy" id="310071"/>
    <lineage>
        <taxon>Bacteria</taxon>
        <taxon>Bacillati</taxon>
        <taxon>Actinomycetota</taxon>
        <taxon>Acidimicrobiia</taxon>
        <taxon>Acidimicrobiales</taxon>
        <taxon>environmental samples</taxon>
    </lineage>
</organism>
<accession>A0A6J4H2B3</accession>
<keyword evidence="2" id="KW-0808">Transferase</keyword>
<feature type="compositionally biased region" description="Basic residues" evidence="1">
    <location>
        <begin position="303"/>
        <end position="314"/>
    </location>
</feature>
<proteinExistence type="predicted"/>
<feature type="compositionally biased region" description="Basic residues" evidence="1">
    <location>
        <begin position="361"/>
        <end position="377"/>
    </location>
</feature>
<feature type="compositionally biased region" description="Basic residues" evidence="1">
    <location>
        <begin position="88"/>
        <end position="99"/>
    </location>
</feature>
<feature type="compositionally biased region" description="Basic and acidic residues" evidence="1">
    <location>
        <begin position="1"/>
        <end position="18"/>
    </location>
</feature>
<sequence length="383" mass="42728">EHQGPDRHRRSCRDERARSHPAAVGARPARRRRRQRHPRLRHRQGGDRRRGLRRPEPGGGGQAPRHHADLGRRDERRRLLLHAARAPRGCRHRRRHVRGRARDPRGVGALTGGQRRLEPRPPVVERPVRGAVRPDGPTDDVPDRCAPLHEGDRAHRRAARDRGGGPAAVGGAEPQGDDARPHHRGGRPGLQDDRLPHAPARVLPGDRRWGRPPRDLGRAGAVHGPDEPPGLRARHGGVVRDADGLADGGLHDLQGVPGVRRQGVRRERDRPRRRGPPHDLRRLRPPPDLRARGPRLRREGRGGRVHRGGQHRPGRLPAPQHERRRAQLHPHRHVRHVRDPGVGPPAAGHRGGAGPGGRGQRGARGRRHVRRLRHPRPHQPGAV</sequence>
<evidence type="ECO:0000256" key="1">
    <source>
        <dbReference type="SAM" id="MobiDB-lite"/>
    </source>
</evidence>
<gene>
    <name evidence="2" type="ORF">AVDCRST_MAG20-215</name>
</gene>
<feature type="compositionally biased region" description="Basic residues" evidence="1">
    <location>
        <begin position="322"/>
        <end position="336"/>
    </location>
</feature>
<feature type="compositionally biased region" description="Basic residues" evidence="1">
    <location>
        <begin position="28"/>
        <end position="43"/>
    </location>
</feature>
<feature type="non-terminal residue" evidence="2">
    <location>
        <position position="1"/>
    </location>
</feature>